<accession>A0ABU7KK84</accession>
<dbReference type="GO" id="GO:0008168">
    <property type="term" value="F:methyltransferase activity"/>
    <property type="evidence" value="ECO:0007669"/>
    <property type="project" value="UniProtKB-KW"/>
</dbReference>
<evidence type="ECO:0000313" key="3">
    <source>
        <dbReference type="Proteomes" id="UP001348641"/>
    </source>
</evidence>
<evidence type="ECO:0000259" key="1">
    <source>
        <dbReference type="Pfam" id="PF02384"/>
    </source>
</evidence>
<dbReference type="Gene3D" id="3.40.50.150">
    <property type="entry name" value="Vaccinia Virus protein VP39"/>
    <property type="match status" value="1"/>
</dbReference>
<dbReference type="GO" id="GO:0032259">
    <property type="term" value="P:methylation"/>
    <property type="evidence" value="ECO:0007669"/>
    <property type="project" value="UniProtKB-KW"/>
</dbReference>
<keyword evidence="2" id="KW-0489">Methyltransferase</keyword>
<dbReference type="SUPFAM" id="SSF53335">
    <property type="entry name" value="S-adenosyl-L-methionine-dependent methyltransferases"/>
    <property type="match status" value="1"/>
</dbReference>
<dbReference type="RefSeq" id="WP_330156966.1">
    <property type="nucleotide sequence ID" value="NZ_BAAAJA010000005.1"/>
</dbReference>
<proteinExistence type="predicted"/>
<evidence type="ECO:0000313" key="2">
    <source>
        <dbReference type="EMBL" id="MEE2049705.1"/>
    </source>
</evidence>
<keyword evidence="2" id="KW-0808">Transferase</keyword>
<dbReference type="Pfam" id="PF02384">
    <property type="entry name" value="N6_Mtase"/>
    <property type="match status" value="1"/>
</dbReference>
<dbReference type="EMBL" id="JAUUCC010000006">
    <property type="protein sequence ID" value="MEE2049705.1"/>
    <property type="molecule type" value="Genomic_DNA"/>
</dbReference>
<feature type="domain" description="DNA methylase adenine-specific" evidence="1">
    <location>
        <begin position="141"/>
        <end position="242"/>
    </location>
</feature>
<reference evidence="2 3" key="1">
    <citation type="submission" date="2023-07" db="EMBL/GenBank/DDBJ databases">
        <authorList>
            <person name="Girao M."/>
            <person name="Carvalho M.F."/>
        </authorList>
    </citation>
    <scope>NUCLEOTIDE SEQUENCE [LARGE SCALE GENOMIC DNA]</scope>
    <source>
        <strain evidence="2 3">66/93</strain>
    </source>
</reference>
<name>A0ABU7KK84_9ACTN</name>
<dbReference type="Proteomes" id="UP001348641">
    <property type="component" value="Unassembled WGS sequence"/>
</dbReference>
<dbReference type="InterPro" id="IPR029063">
    <property type="entry name" value="SAM-dependent_MTases_sf"/>
</dbReference>
<organism evidence="2 3">
    <name type="scientific">Nocardiopsis tropica</name>
    <dbReference type="NCBI Taxonomy" id="109330"/>
    <lineage>
        <taxon>Bacteria</taxon>
        <taxon>Bacillati</taxon>
        <taxon>Actinomycetota</taxon>
        <taxon>Actinomycetes</taxon>
        <taxon>Streptosporangiales</taxon>
        <taxon>Nocardiopsidaceae</taxon>
        <taxon>Nocardiopsis</taxon>
    </lineage>
</organism>
<dbReference type="InterPro" id="IPR003356">
    <property type="entry name" value="DNA_methylase_A-5"/>
</dbReference>
<gene>
    <name evidence="2" type="ORF">Q8A49_04270</name>
</gene>
<protein>
    <submittedName>
        <fullName evidence="2">N-6 DNA methylase</fullName>
    </submittedName>
</protein>
<comment type="caution">
    <text evidence="2">The sequence shown here is derived from an EMBL/GenBank/DDBJ whole genome shotgun (WGS) entry which is preliminary data.</text>
</comment>
<sequence length="275" mass="30028">MPQPLEQRVHTIAQRVEDVWRSRFSGAPVDLPVSAIAALTLVRGSDPRGAREAFLDLPSEQAAHVLRLLWSGFGRARPDLVYRALPLARWTHGTAEQEQQATLVAVARAAVQAGFFDLTMNAQVRTSVDVFGPLLMALRPKAARERNGQFYTPADVAEILARGSGTPQPGEQIFESSVGTGGLILAFAEQIRAHGRDPADSHWELVDIDPVAVACLAVNVHLWGLGPRVLIGCGDGLADDWRPRALYERDLGIRIQRSQPLYRMATALDRYASAA</sequence>